<accession>A0A1J1HQ66</accession>
<reference evidence="1 2" key="1">
    <citation type="submission" date="2015-04" db="EMBL/GenBank/DDBJ databases">
        <authorList>
            <person name="Syromyatnikov M.Y."/>
            <person name="Popov V.N."/>
        </authorList>
    </citation>
    <scope>NUCLEOTIDE SEQUENCE [LARGE SCALE GENOMIC DNA]</scope>
</reference>
<dbReference type="Proteomes" id="UP000183832">
    <property type="component" value="Unassembled WGS sequence"/>
</dbReference>
<dbReference type="AlphaFoldDB" id="A0A1J1HQ66"/>
<keyword evidence="2" id="KW-1185">Reference proteome</keyword>
<gene>
    <name evidence="1" type="ORF">CLUMA_CG002461</name>
</gene>
<dbReference type="EMBL" id="CVRI01000009">
    <property type="protein sequence ID" value="CRK88614.1"/>
    <property type="molecule type" value="Genomic_DNA"/>
</dbReference>
<evidence type="ECO:0000313" key="2">
    <source>
        <dbReference type="Proteomes" id="UP000183832"/>
    </source>
</evidence>
<evidence type="ECO:0000313" key="1">
    <source>
        <dbReference type="EMBL" id="CRK88614.1"/>
    </source>
</evidence>
<sequence>MMNTNHKKKIKEGKLRHQMWAKCEQSLEEQIAIGVKNSQAMLSVDGKSFALICYRSAISRISFIC</sequence>
<protein>
    <submittedName>
        <fullName evidence="1">CLUMA_CG002461, isoform A</fullName>
    </submittedName>
</protein>
<organism evidence="1 2">
    <name type="scientific">Clunio marinus</name>
    <dbReference type="NCBI Taxonomy" id="568069"/>
    <lineage>
        <taxon>Eukaryota</taxon>
        <taxon>Metazoa</taxon>
        <taxon>Ecdysozoa</taxon>
        <taxon>Arthropoda</taxon>
        <taxon>Hexapoda</taxon>
        <taxon>Insecta</taxon>
        <taxon>Pterygota</taxon>
        <taxon>Neoptera</taxon>
        <taxon>Endopterygota</taxon>
        <taxon>Diptera</taxon>
        <taxon>Nematocera</taxon>
        <taxon>Chironomoidea</taxon>
        <taxon>Chironomidae</taxon>
        <taxon>Clunio</taxon>
    </lineage>
</organism>
<name>A0A1J1HQ66_9DIPT</name>
<proteinExistence type="predicted"/>